<dbReference type="Proteomes" id="UP000483286">
    <property type="component" value="Unassembled WGS sequence"/>
</dbReference>
<dbReference type="AlphaFoldDB" id="A0A7C9LL03"/>
<keyword evidence="2" id="KW-1185">Reference proteome</keyword>
<gene>
    <name evidence="1" type="ORF">GO986_00635</name>
</gene>
<evidence type="ECO:0000313" key="2">
    <source>
        <dbReference type="Proteomes" id="UP000483286"/>
    </source>
</evidence>
<name>A0A7C9LL03_9DEIO</name>
<dbReference type="EMBL" id="WQLB01000001">
    <property type="protein sequence ID" value="MVN85276.1"/>
    <property type="molecule type" value="Genomic_DNA"/>
</dbReference>
<sequence length="140" mass="15672">MAQFLQLMREDDAAGARAKLIRQGFRPLPSPQINSRAYANHHFEGELFGGAVKITLSYHPDTLSQLDDIVAVPAPQDTRTARQLCAAWTRGLTDLWNRRPEDFGALQYGWATERAVLDCTGSPKDKIDLLVVWRPQPSTP</sequence>
<dbReference type="RefSeq" id="WP_157457299.1">
    <property type="nucleotide sequence ID" value="NZ_WQLB01000001.1"/>
</dbReference>
<organism evidence="1 2">
    <name type="scientific">Deinococcus arboris</name>
    <dbReference type="NCBI Taxonomy" id="2682977"/>
    <lineage>
        <taxon>Bacteria</taxon>
        <taxon>Thermotogati</taxon>
        <taxon>Deinococcota</taxon>
        <taxon>Deinococci</taxon>
        <taxon>Deinococcales</taxon>
        <taxon>Deinococcaceae</taxon>
        <taxon>Deinococcus</taxon>
    </lineage>
</organism>
<reference evidence="1 2" key="1">
    <citation type="submission" date="2019-12" db="EMBL/GenBank/DDBJ databases">
        <title>Deinococcus sp. HMF7620 Genome sequencing and assembly.</title>
        <authorList>
            <person name="Kang H."/>
            <person name="Kim H."/>
            <person name="Joh K."/>
        </authorList>
    </citation>
    <scope>NUCLEOTIDE SEQUENCE [LARGE SCALE GENOMIC DNA]</scope>
    <source>
        <strain evidence="1 2">HMF7620</strain>
    </source>
</reference>
<comment type="caution">
    <text evidence="1">The sequence shown here is derived from an EMBL/GenBank/DDBJ whole genome shotgun (WGS) entry which is preliminary data.</text>
</comment>
<evidence type="ECO:0000313" key="1">
    <source>
        <dbReference type="EMBL" id="MVN85276.1"/>
    </source>
</evidence>
<accession>A0A7C9LL03</accession>
<proteinExistence type="predicted"/>
<protein>
    <submittedName>
        <fullName evidence="1">Uncharacterized protein</fullName>
    </submittedName>
</protein>